<dbReference type="EMBL" id="CM034391">
    <property type="protein sequence ID" value="KAJ0181170.1"/>
    <property type="molecule type" value="Genomic_DNA"/>
</dbReference>
<evidence type="ECO:0000313" key="1">
    <source>
        <dbReference type="EMBL" id="KAJ0181170.1"/>
    </source>
</evidence>
<protein>
    <submittedName>
        <fullName evidence="1">Uncharacterized protein</fullName>
    </submittedName>
</protein>
<organism evidence="1 2">
    <name type="scientific">Dendrolimus kikuchii</name>
    <dbReference type="NCBI Taxonomy" id="765133"/>
    <lineage>
        <taxon>Eukaryota</taxon>
        <taxon>Metazoa</taxon>
        <taxon>Ecdysozoa</taxon>
        <taxon>Arthropoda</taxon>
        <taxon>Hexapoda</taxon>
        <taxon>Insecta</taxon>
        <taxon>Pterygota</taxon>
        <taxon>Neoptera</taxon>
        <taxon>Endopterygota</taxon>
        <taxon>Lepidoptera</taxon>
        <taxon>Glossata</taxon>
        <taxon>Ditrysia</taxon>
        <taxon>Bombycoidea</taxon>
        <taxon>Lasiocampidae</taxon>
        <taxon>Dendrolimus</taxon>
    </lineage>
</organism>
<evidence type="ECO:0000313" key="2">
    <source>
        <dbReference type="Proteomes" id="UP000824533"/>
    </source>
</evidence>
<sequence length="78" mass="8980">MRLICLEDGITNNKKQWLMRAMHIQSIKQDMLLTFGAHYIVRVKSTAQKMLEKEPPSRRILASSSKKGQNCTVCNLFV</sequence>
<proteinExistence type="predicted"/>
<name>A0ACC1DBD8_9NEOP</name>
<keyword evidence="2" id="KW-1185">Reference proteome</keyword>
<reference evidence="1 2" key="1">
    <citation type="journal article" date="2021" name="Front. Genet.">
        <title>Chromosome-Level Genome Assembly Reveals Significant Gene Expansion in the Toll and IMD Signaling Pathways of Dendrolimus kikuchii.</title>
        <authorList>
            <person name="Zhou J."/>
            <person name="Wu P."/>
            <person name="Xiong Z."/>
            <person name="Liu N."/>
            <person name="Zhao N."/>
            <person name="Ji M."/>
            <person name="Qiu Y."/>
            <person name="Yang B."/>
        </authorList>
    </citation>
    <scope>NUCLEOTIDE SEQUENCE [LARGE SCALE GENOMIC DNA]</scope>
    <source>
        <strain evidence="1">Ann1</strain>
    </source>
</reference>
<comment type="caution">
    <text evidence="1">The sequence shown here is derived from an EMBL/GenBank/DDBJ whole genome shotgun (WGS) entry which is preliminary data.</text>
</comment>
<dbReference type="Proteomes" id="UP000824533">
    <property type="component" value="Linkage Group LG05"/>
</dbReference>
<accession>A0ACC1DBD8</accession>
<gene>
    <name evidence="1" type="ORF">K1T71_003255</name>
</gene>